<gene>
    <name evidence="7" type="ORF">INT43_002062</name>
</gene>
<dbReference type="GO" id="GO:0035556">
    <property type="term" value="P:intracellular signal transduction"/>
    <property type="evidence" value="ECO:0007669"/>
    <property type="project" value="TreeGrafter"/>
</dbReference>
<dbReference type="GO" id="GO:0004674">
    <property type="term" value="F:protein serine/threonine kinase activity"/>
    <property type="evidence" value="ECO:0007669"/>
    <property type="project" value="UniProtKB-KW"/>
</dbReference>
<dbReference type="PROSITE" id="PS00108">
    <property type="entry name" value="PROTEIN_KINASE_ST"/>
    <property type="match status" value="1"/>
</dbReference>
<comment type="similarity">
    <text evidence="4">Belongs to the protein kinase superfamily.</text>
</comment>
<keyword evidence="4" id="KW-0723">Serine/threonine-protein kinase</keyword>
<dbReference type="SMART" id="SM00220">
    <property type="entry name" value="S_TKc"/>
    <property type="match status" value="1"/>
</dbReference>
<sequence>MQPVDNSTQEEGFNSYFQFIRPAHHHPRVHHGLSIKTDSLGINYNSSDSRRPSIDEEKVYGSIYKELGFPHDKRTTEPSTSMSRLPDLSPSSSASSVTSGVEASQSLSNNNSLSPIALSARHNRQWTSPGTTARKCEIIRRSNTLPSSHPNVSPIGVSASSWGNAKSPAASFLSSFASPAEPTYAFDGDEIGDYVLGKSIGHGGFSTVREAFKISDGKKVAVKVTNKTVEIDERENMRVQMRLEREIAIWKSLDHPNIVQYLDALETDYATYVVSEYCPNGNLLDLLIRSSSSHKLSEGLAKQLMIQLCSALSYLHNQVKVCHKDLKLENILFDDNVTLKLCDFGLSEYQNPNAVHSPDSLYAELENGSAGGSLAYTAPEQLLQEKPVRCPSADMWSVGVILYTLMAGRLPFVDEYRPRMQQQIIQGQYTMPENISPQMELVIRGCFDLNPESRWTANDILNSDWCAM</sequence>
<keyword evidence="4" id="KW-0808">Transferase</keyword>
<feature type="compositionally biased region" description="Low complexity" evidence="5">
    <location>
        <begin position="81"/>
        <end position="111"/>
    </location>
</feature>
<dbReference type="GO" id="GO:0005524">
    <property type="term" value="F:ATP binding"/>
    <property type="evidence" value="ECO:0007669"/>
    <property type="project" value="UniProtKB-UniRule"/>
</dbReference>
<evidence type="ECO:0000313" key="8">
    <source>
        <dbReference type="Proteomes" id="UP000654370"/>
    </source>
</evidence>
<dbReference type="InterPro" id="IPR000719">
    <property type="entry name" value="Prot_kinase_dom"/>
</dbReference>
<dbReference type="InterPro" id="IPR008271">
    <property type="entry name" value="Ser/Thr_kinase_AS"/>
</dbReference>
<comment type="caution">
    <text evidence="7">The sequence shown here is derived from an EMBL/GenBank/DDBJ whole genome shotgun (WGS) entry which is preliminary data.</text>
</comment>
<name>A0A8H7UF09_MORIS</name>
<dbReference type="EMBL" id="JAEPQZ010000007">
    <property type="protein sequence ID" value="KAG2179212.1"/>
    <property type="molecule type" value="Genomic_DNA"/>
</dbReference>
<dbReference type="PANTHER" id="PTHR24346:SF76">
    <property type="entry name" value="NON-SPECIFIC SERINE_THREONINE PROTEIN KINASE"/>
    <property type="match status" value="1"/>
</dbReference>
<evidence type="ECO:0000256" key="2">
    <source>
        <dbReference type="ARBA" id="ARBA00022840"/>
    </source>
</evidence>
<keyword evidence="2 3" id="KW-0067">ATP-binding</keyword>
<dbReference type="GO" id="GO:0005737">
    <property type="term" value="C:cytoplasm"/>
    <property type="evidence" value="ECO:0007669"/>
    <property type="project" value="TreeGrafter"/>
</dbReference>
<evidence type="ECO:0000313" key="7">
    <source>
        <dbReference type="EMBL" id="KAG2179212.1"/>
    </source>
</evidence>
<evidence type="ECO:0000256" key="3">
    <source>
        <dbReference type="PROSITE-ProRule" id="PRU10141"/>
    </source>
</evidence>
<dbReference type="InterPro" id="IPR017441">
    <property type="entry name" value="Protein_kinase_ATP_BS"/>
</dbReference>
<feature type="domain" description="Protein kinase" evidence="6">
    <location>
        <begin position="194"/>
        <end position="466"/>
    </location>
</feature>
<evidence type="ECO:0000259" key="6">
    <source>
        <dbReference type="PROSITE" id="PS50011"/>
    </source>
</evidence>
<dbReference type="Pfam" id="PF00069">
    <property type="entry name" value="Pkinase"/>
    <property type="match status" value="1"/>
</dbReference>
<feature type="region of interest" description="Disordered" evidence="5">
    <location>
        <begin position="69"/>
        <end position="111"/>
    </location>
</feature>
<protein>
    <recommendedName>
        <fullName evidence="6">Protein kinase domain-containing protein</fullName>
    </recommendedName>
</protein>
<dbReference type="PANTHER" id="PTHR24346">
    <property type="entry name" value="MAP/MICROTUBULE AFFINITY-REGULATING KINASE"/>
    <property type="match status" value="1"/>
</dbReference>
<evidence type="ECO:0000256" key="5">
    <source>
        <dbReference type="SAM" id="MobiDB-lite"/>
    </source>
</evidence>
<accession>A0A8H7UF09</accession>
<dbReference type="PROSITE" id="PS50011">
    <property type="entry name" value="PROTEIN_KINASE_DOM"/>
    <property type="match status" value="1"/>
</dbReference>
<dbReference type="FunFam" id="1.10.510.10:FF:000571">
    <property type="entry name" value="Maternal embryonic leucine zipper kinase"/>
    <property type="match status" value="1"/>
</dbReference>
<organism evidence="7 8">
    <name type="scientific">Mortierella isabellina</name>
    <name type="common">Filamentous fungus</name>
    <name type="synonym">Umbelopsis isabellina</name>
    <dbReference type="NCBI Taxonomy" id="91625"/>
    <lineage>
        <taxon>Eukaryota</taxon>
        <taxon>Fungi</taxon>
        <taxon>Fungi incertae sedis</taxon>
        <taxon>Mucoromycota</taxon>
        <taxon>Mucoromycotina</taxon>
        <taxon>Umbelopsidomycetes</taxon>
        <taxon>Umbelopsidales</taxon>
        <taxon>Umbelopsidaceae</taxon>
        <taxon>Umbelopsis</taxon>
    </lineage>
</organism>
<keyword evidence="4" id="KW-0418">Kinase</keyword>
<keyword evidence="1 3" id="KW-0547">Nucleotide-binding</keyword>
<dbReference type="AlphaFoldDB" id="A0A8H7UF09"/>
<reference evidence="7" key="1">
    <citation type="submission" date="2020-12" db="EMBL/GenBank/DDBJ databases">
        <title>Metabolic potential, ecology and presence of endohyphal bacteria is reflected in genomic diversity of Mucoromycotina.</title>
        <authorList>
            <person name="Muszewska A."/>
            <person name="Okrasinska A."/>
            <person name="Steczkiewicz K."/>
            <person name="Drgas O."/>
            <person name="Orlowska M."/>
            <person name="Perlinska-Lenart U."/>
            <person name="Aleksandrzak-Piekarczyk T."/>
            <person name="Szatraj K."/>
            <person name="Zielenkiewicz U."/>
            <person name="Pilsyk S."/>
            <person name="Malc E."/>
            <person name="Mieczkowski P."/>
            <person name="Kruszewska J.S."/>
            <person name="Biernat P."/>
            <person name="Pawlowska J."/>
        </authorList>
    </citation>
    <scope>NUCLEOTIDE SEQUENCE</scope>
    <source>
        <strain evidence="7">WA0000067209</strain>
    </source>
</reference>
<dbReference type="Proteomes" id="UP000654370">
    <property type="component" value="Unassembled WGS sequence"/>
</dbReference>
<evidence type="ECO:0000256" key="1">
    <source>
        <dbReference type="ARBA" id="ARBA00022741"/>
    </source>
</evidence>
<proteinExistence type="inferred from homology"/>
<dbReference type="OrthoDB" id="4062651at2759"/>
<evidence type="ECO:0000256" key="4">
    <source>
        <dbReference type="RuleBase" id="RU000304"/>
    </source>
</evidence>
<dbReference type="GO" id="GO:0000226">
    <property type="term" value="P:microtubule cytoskeleton organization"/>
    <property type="evidence" value="ECO:0007669"/>
    <property type="project" value="TreeGrafter"/>
</dbReference>
<keyword evidence="8" id="KW-1185">Reference proteome</keyword>
<feature type="binding site" evidence="3">
    <location>
        <position position="223"/>
    </location>
    <ligand>
        <name>ATP</name>
        <dbReference type="ChEBI" id="CHEBI:30616"/>
    </ligand>
</feature>
<dbReference type="InterPro" id="IPR011009">
    <property type="entry name" value="Kinase-like_dom_sf"/>
</dbReference>
<dbReference type="PROSITE" id="PS00107">
    <property type="entry name" value="PROTEIN_KINASE_ATP"/>
    <property type="match status" value="1"/>
</dbReference>
<dbReference type="SUPFAM" id="SSF56112">
    <property type="entry name" value="Protein kinase-like (PK-like)"/>
    <property type="match status" value="1"/>
</dbReference>
<dbReference type="Gene3D" id="1.10.510.10">
    <property type="entry name" value="Transferase(Phosphotransferase) domain 1"/>
    <property type="match status" value="1"/>
</dbReference>